<evidence type="ECO:0000313" key="1">
    <source>
        <dbReference type="EMBL" id="AVQ32635.1"/>
    </source>
</evidence>
<protein>
    <recommendedName>
        <fullName evidence="3">Large polyvalent protein associated domain-containing protein</fullName>
    </recommendedName>
</protein>
<keyword evidence="2" id="KW-1185">Reference proteome</keyword>
<sequence>MKFFKYENTDTGMFKKQKQESVDNDALLSNLAKTPEPRTVKKIIKPTEQGQPLSLNDIGTFGDAEMTKLLIKHYGSIGTRGRSFTETIRNINNAENTIDEIIETGWEKYSPQQLNYMREGFEDRMNSIQRLLKNEEGAKAIMKHYDPNISDEQFDEFAQSQLDEYARLEMLHQATVGVLNNSMANAGFIRRNITSKSHNVLLDVMDITDMGDVASTIRIGAFTASALTGGATEFTLAGLKSVLATEGAVGAIEATVDTLRDIEANPDENMVKSFAKNWGINTAMNVGTRYAFAGLGKIIRGGANKIKNAKNPKIENAIADAMADPNIKPDGTLNLDEASIYKDYITPEVESVPLIRATEKAYDDYMGAGYGNKMSFTGGYKEGEIVTDAFEDLGSKYYGEKSLAIDVGGTVPTERWAMAEAVQETITNRGIKDITPEKNLIIAGEPDVVNVARKKVQTLKEQSMEHYQNIAFNQAREVSEYSQINKMDIAEISSPTSESARTFVQNVKRTFQEAERVVDDQFYSKIVSLGGEDGITSISDFYGMAKELDIDLDKALYTGELGVEAPEGFKRVFSYFREQYNNNVVGARASMIYSPTDEVYQIAQEFGLENKIFKISDYTPDDWGFADAPLRIDPNINPESLRGIINDSLKPEAIIDTLTEEMALNGVTLSQNALRELRNIVGVEGKIPSKKQITSFLKANGVPEDTAKVISKPMESLQKLRKADTEKIGELVNAINEEIKVRQGLENRIFSYASKKDILTAKGFRVEKTGTVSERYMPLEEALSKMTPEDQKLYKELVEDFTKSTNSVDANAENVYNLFNVERSSGKSTASLDIRTSTMQDVARAKGIKWNELTPEEQIKFTEKILSEEVLPQQLKKVGQNNIARNGITTAEENIEFYLNKWGVSDDVEIVFNRGAKKFGAGVTEPTTETGGKYIFRIDAPAGMDEETLIGVTRHELQHIYDHKFLGEATENSFKFKNKPTIKGTDAEFKIKNGEKVSIREAVGDFYNNHFYSVSDDNFESSYLTAQMRDRYNSLTPEDRFQGFINYVERSRKDIREGKITTKQLFEYSKGSVPIEEFGMMEALQGKRVVQDGFALKTFRNHQEFEDFIFRMSDRMGKRNSDGNRALRFMEKVDSIKGDMVRRQVGYTKNDIINALNGNKILDMLHKQGLSGKRSDNVRKVIEHYRTALSTTGKLYGETVPDFTNKNVTEGYITSVLIGNRWFKDAIQANVNLATQYVNNGDYKRALVEMFRLFPNSAKYFGQSFSRLSGNVALNINDAVKYLVSDVAGFNYEGRLLAHAGDYLTRVGNIGNKNLNVNKVQSFNEDMLKMAIYGSGLSEKSFIGFSKRIQARSLSGLVTDDIVGNIKAKGWAKQEVLSMLEAPSYEALSNIQKKMYAFSGYKRENFKEFIQALSRQVEQTKGMDYIPSQFKELKTTLNAGVNELDLVGRVQNNIKGERNSFDYLMSTTKGMLLDSLNKVQVKSYNGVYMNKSLDRQALIKIGGYAMAGSIGASQVATAGWLYSSIKNREIQLLDIDKTYNDFKENPVKFTKNILEAVIGETSFGMLTAPSKAVSIPLKTGAEIIEQSSKKGISYVAVTLGAGIYGATYAKLIKDFILVNGEEKAKTHVKTTNFQKQLNKEFKKNFMEQYPKANLQIRNVYQDELRKDKDIYNFTRMQ</sequence>
<geneLocation type="plasmid" evidence="2">
    <name>pfvar_27725</name>
</geneLocation>
<name>A0ABN5JK45_FUSVA</name>
<accession>A0ABN5JK45</accession>
<proteinExistence type="predicted"/>
<organism evidence="1 2">
    <name type="scientific">Fusobacterium varium ATCC 27725</name>
    <dbReference type="NCBI Taxonomy" id="469618"/>
    <lineage>
        <taxon>Bacteria</taxon>
        <taxon>Fusobacteriati</taxon>
        <taxon>Fusobacteriota</taxon>
        <taxon>Fusobacteriia</taxon>
        <taxon>Fusobacteriales</taxon>
        <taxon>Fusobacteriaceae</taxon>
        <taxon>Fusobacterium</taxon>
    </lineage>
</organism>
<dbReference type="EMBL" id="CP028104">
    <property type="protein sequence ID" value="AVQ32635.1"/>
    <property type="molecule type" value="Genomic_DNA"/>
</dbReference>
<dbReference type="RefSeq" id="WP_107123309.1">
    <property type="nucleotide sequence ID" value="NZ_CP028104.1"/>
</dbReference>
<dbReference type="Proteomes" id="UP000241238">
    <property type="component" value="Plasmid pFvar_27725"/>
</dbReference>
<evidence type="ECO:0000313" key="2">
    <source>
        <dbReference type="Proteomes" id="UP000241238"/>
    </source>
</evidence>
<evidence type="ECO:0008006" key="3">
    <source>
        <dbReference type="Google" id="ProtNLM"/>
    </source>
</evidence>
<reference evidence="2" key="1">
    <citation type="journal article" date="2018" name="MSphere">
        <title>Fusobacterium Genomics Using MinION and Illumina Sequencing Enables Genome Completion and Correction.</title>
        <authorList>
            <person name="Todd S.M."/>
            <person name="Settlage R.E."/>
            <person name="Lahmers K.K."/>
            <person name="Slade D.J."/>
        </authorList>
    </citation>
    <scope>NUCLEOTIDE SEQUENCE [LARGE SCALE GENOMIC DNA]</scope>
    <source>
        <strain evidence="2">ATCC 27725</strain>
    </source>
</reference>
<gene>
    <name evidence="1" type="ORF">C4N18_15420</name>
</gene>
<dbReference type="GeneID" id="77469397"/>
<keyword evidence="1" id="KW-0614">Plasmid</keyword>